<keyword evidence="6" id="KW-0210">Decarboxylase</keyword>
<keyword evidence="8" id="KW-0456">Lyase</keyword>
<name>A0A2G7G8U0_9EURO</name>
<dbReference type="Gene3D" id="3.30.1330.80">
    <property type="entry name" value="Hypothetical protein, similar to alpha- acetolactate decarboxylase, domain 2"/>
    <property type="match status" value="2"/>
</dbReference>
<dbReference type="EMBL" id="NEXV01000069">
    <property type="protein sequence ID" value="PIG89256.1"/>
    <property type="molecule type" value="Genomic_DNA"/>
</dbReference>
<evidence type="ECO:0000256" key="3">
    <source>
        <dbReference type="ARBA" id="ARBA00007106"/>
    </source>
</evidence>
<dbReference type="UniPathway" id="UPA00626">
    <property type="reaction ID" value="UER00678"/>
</dbReference>
<dbReference type="PIRSF" id="PIRSF001332">
    <property type="entry name" value="Acetolac_decarb"/>
    <property type="match status" value="1"/>
</dbReference>
<dbReference type="EC" id="4.1.1.5" evidence="4"/>
<evidence type="ECO:0000256" key="7">
    <source>
        <dbReference type="ARBA" id="ARBA00023061"/>
    </source>
</evidence>
<dbReference type="PANTHER" id="PTHR35524:SF1">
    <property type="entry name" value="ALPHA-ACETOLACTATE DECARBOXYLASE"/>
    <property type="match status" value="1"/>
</dbReference>
<dbReference type="STRING" id="656916.A0A2G7G8U0"/>
<dbReference type="Proteomes" id="UP000231358">
    <property type="component" value="Unassembled WGS sequence"/>
</dbReference>
<evidence type="ECO:0000256" key="2">
    <source>
        <dbReference type="ARBA" id="ARBA00005170"/>
    </source>
</evidence>
<evidence type="ECO:0000256" key="5">
    <source>
        <dbReference type="ARBA" id="ARBA00020164"/>
    </source>
</evidence>
<dbReference type="InterPro" id="IPR005128">
    <property type="entry name" value="Acetolactate_a_deCO2ase"/>
</dbReference>
<dbReference type="SUPFAM" id="SSF117856">
    <property type="entry name" value="AF0104/ALDC/Ptd012-like"/>
    <property type="match status" value="1"/>
</dbReference>
<evidence type="ECO:0000256" key="8">
    <source>
        <dbReference type="ARBA" id="ARBA00023239"/>
    </source>
</evidence>
<comment type="catalytic activity">
    <reaction evidence="1">
        <text>(2S)-2-acetolactate + H(+) = (R)-acetoin + CO2</text>
        <dbReference type="Rhea" id="RHEA:21580"/>
        <dbReference type="ChEBI" id="CHEBI:15378"/>
        <dbReference type="ChEBI" id="CHEBI:15686"/>
        <dbReference type="ChEBI" id="CHEBI:16526"/>
        <dbReference type="ChEBI" id="CHEBI:58476"/>
        <dbReference type="EC" id="4.1.1.5"/>
    </reaction>
</comment>
<protein>
    <recommendedName>
        <fullName evidence="5">Alpha-acetolactate decarboxylase</fullName>
        <ecNumber evidence="4">4.1.1.5</ecNumber>
    </recommendedName>
</protein>
<comment type="pathway">
    <text evidence="2">Polyol metabolism; (R,R)-butane-2,3-diol biosynthesis; (R,R)-butane-2,3-diol from pyruvate: step 2/3.</text>
</comment>
<sequence length="238" mass="26147">MTSPNEIYRYSIIGTLAQGLCGDGLPVAQLLPKGDHSLGTLARLDGDVTIIGGHAYQFTSSGGARELEPRDITPFLMTTHFRPMKTVTLPHLRNETLLDVILNLCPGSTNAFLAIRIEGHFPKIKYCVAGPQRRPGETMTGVVQRQTVGLFENQRGIVFGFFSPEFTNVFSVVGLHLHFLSDDRKVGGHTLQFDAVDAELSVAVVRKYTVHLPETEEFGSEVIVEPDREVIIGRAEGM</sequence>
<evidence type="ECO:0000256" key="6">
    <source>
        <dbReference type="ARBA" id="ARBA00022793"/>
    </source>
</evidence>
<evidence type="ECO:0000313" key="9">
    <source>
        <dbReference type="EMBL" id="PIG89256.1"/>
    </source>
</evidence>
<dbReference type="Pfam" id="PF03306">
    <property type="entry name" value="AAL_decarboxy"/>
    <property type="match status" value="1"/>
</dbReference>
<evidence type="ECO:0000313" key="10">
    <source>
        <dbReference type="Proteomes" id="UP000231358"/>
    </source>
</evidence>
<accession>A0A2G7G8U0</accession>
<organism evidence="9 10">
    <name type="scientific">Aspergillus arachidicola</name>
    <dbReference type="NCBI Taxonomy" id="656916"/>
    <lineage>
        <taxon>Eukaryota</taxon>
        <taxon>Fungi</taxon>
        <taxon>Dikarya</taxon>
        <taxon>Ascomycota</taxon>
        <taxon>Pezizomycotina</taxon>
        <taxon>Eurotiomycetes</taxon>
        <taxon>Eurotiomycetidae</taxon>
        <taxon>Eurotiales</taxon>
        <taxon>Aspergillaceae</taxon>
        <taxon>Aspergillus</taxon>
        <taxon>Aspergillus subgen. Circumdati</taxon>
    </lineage>
</organism>
<reference evidence="9 10" key="1">
    <citation type="submission" date="2017-05" db="EMBL/GenBank/DDBJ databases">
        <title>Genome sequence for an aflatoxigenic pathogen of Argentinian peanut, Aspergillus arachidicola.</title>
        <authorList>
            <person name="Moore G."/>
            <person name="Beltz S.B."/>
            <person name="Mack B.M."/>
        </authorList>
    </citation>
    <scope>NUCLEOTIDE SEQUENCE [LARGE SCALE GENOMIC DNA]</scope>
    <source>
        <strain evidence="9 10">CBS 117610</strain>
    </source>
</reference>
<comment type="caution">
    <text evidence="9">The sequence shown here is derived from an EMBL/GenBank/DDBJ whole genome shotgun (WGS) entry which is preliminary data.</text>
</comment>
<comment type="similarity">
    <text evidence="3">Belongs to the alpha-acetolactate decarboxylase family.</text>
</comment>
<dbReference type="GO" id="GO:0045151">
    <property type="term" value="P:acetoin biosynthetic process"/>
    <property type="evidence" value="ECO:0007669"/>
    <property type="project" value="UniProtKB-KW"/>
</dbReference>
<proteinExistence type="inferred from homology"/>
<evidence type="ECO:0000256" key="1">
    <source>
        <dbReference type="ARBA" id="ARBA00001784"/>
    </source>
</evidence>
<keyword evidence="10" id="KW-1185">Reference proteome</keyword>
<dbReference type="GO" id="GO:0047605">
    <property type="term" value="F:acetolactate decarboxylase activity"/>
    <property type="evidence" value="ECO:0007669"/>
    <property type="project" value="UniProtKB-EC"/>
</dbReference>
<evidence type="ECO:0000256" key="4">
    <source>
        <dbReference type="ARBA" id="ARBA00013204"/>
    </source>
</evidence>
<keyword evidence="7" id="KW-0005">Acetoin biosynthesis</keyword>
<dbReference type="AlphaFoldDB" id="A0A2G7G8U0"/>
<gene>
    <name evidence="9" type="ORF">AARAC_007473</name>
</gene>
<dbReference type="PANTHER" id="PTHR35524">
    <property type="entry name" value="ALPHA-ACETOLACTATE DECARBOXYLASE"/>
    <property type="match status" value="1"/>
</dbReference>
<dbReference type="CDD" id="cd17299">
    <property type="entry name" value="acetolactate_decarboxylase"/>
    <property type="match status" value="1"/>
</dbReference>